<dbReference type="Proteomes" id="UP000259030">
    <property type="component" value="Plasmid pDFI3"/>
</dbReference>
<sequence length="87" mass="9100">MTAGQVTLPEGRASRAREIAVLTVHCALDTHLRTKALGLKAQGLGREAARQHLLLDVQAAGALIGIDAQDVHHVVCGGLLRAEGFAL</sequence>
<organism evidence="1 2">
    <name type="scientific">Deinococcus ficus</name>
    <dbReference type="NCBI Taxonomy" id="317577"/>
    <lineage>
        <taxon>Bacteria</taxon>
        <taxon>Thermotogati</taxon>
        <taxon>Deinococcota</taxon>
        <taxon>Deinococci</taxon>
        <taxon>Deinococcales</taxon>
        <taxon>Deinococcaceae</taxon>
        <taxon>Deinococcus</taxon>
    </lineage>
</organism>
<name>A0A221T2K6_9DEIO</name>
<evidence type="ECO:0000313" key="2">
    <source>
        <dbReference type="Proteomes" id="UP000259030"/>
    </source>
</evidence>
<dbReference type="RefSeq" id="WP_027464393.1">
    <property type="nucleotide sequence ID" value="NZ_CP021084.1"/>
</dbReference>
<dbReference type="EMBL" id="CP021084">
    <property type="protein sequence ID" value="ASN83138.1"/>
    <property type="molecule type" value="Genomic_DNA"/>
</dbReference>
<keyword evidence="1" id="KW-0614">Plasmid</keyword>
<proteinExistence type="predicted"/>
<reference evidence="1 2" key="1">
    <citation type="submission" date="2017-05" db="EMBL/GenBank/DDBJ databases">
        <title>The complete genome sequence of Deinococcus ficus isolated from the rhizosphere of the Ficus religiosa L. in Taiwan.</title>
        <authorList>
            <person name="Wu K.-M."/>
            <person name="Liao T.-L."/>
            <person name="Liu Y.-M."/>
            <person name="Young C.-C."/>
            <person name="Tsai S.-F."/>
        </authorList>
    </citation>
    <scope>NUCLEOTIDE SEQUENCE [LARGE SCALE GENOMIC DNA]</scope>
    <source>
        <strain evidence="1 2">CC-FR2-10</strain>
        <plasmid evidence="2">pdfi3</plasmid>
    </source>
</reference>
<geneLocation type="plasmid" evidence="2">
    <name>pdfi3</name>
</geneLocation>
<evidence type="ECO:0000313" key="1">
    <source>
        <dbReference type="EMBL" id="ASN83138.1"/>
    </source>
</evidence>
<accession>A0A221T2K6</accession>
<keyword evidence="2" id="KW-1185">Reference proteome</keyword>
<protein>
    <submittedName>
        <fullName evidence="1">Uncharacterized protein</fullName>
    </submittedName>
</protein>
<dbReference type="KEGG" id="dfc:DFI_18225"/>
<gene>
    <name evidence="1" type="ORF">DFI_18225</name>
</gene>
<dbReference type="AlphaFoldDB" id="A0A221T2K6"/>